<proteinExistence type="predicted"/>
<gene>
    <name evidence="2" type="ORF">RS030_152301</name>
</gene>
<evidence type="ECO:0000313" key="2">
    <source>
        <dbReference type="EMBL" id="KAK6590492.1"/>
    </source>
</evidence>
<evidence type="ECO:0000313" key="3">
    <source>
        <dbReference type="Proteomes" id="UP001311799"/>
    </source>
</evidence>
<organism evidence="2 3">
    <name type="scientific">Cryptosporidium xiaoi</name>
    <dbReference type="NCBI Taxonomy" id="659607"/>
    <lineage>
        <taxon>Eukaryota</taxon>
        <taxon>Sar</taxon>
        <taxon>Alveolata</taxon>
        <taxon>Apicomplexa</taxon>
        <taxon>Conoidasida</taxon>
        <taxon>Coccidia</taxon>
        <taxon>Eucoccidiorida</taxon>
        <taxon>Eimeriorina</taxon>
        <taxon>Cryptosporidiidae</taxon>
        <taxon>Cryptosporidium</taxon>
    </lineage>
</organism>
<keyword evidence="1" id="KW-1133">Transmembrane helix</keyword>
<protein>
    <submittedName>
        <fullName evidence="2">Uncharacterized protein</fullName>
    </submittedName>
</protein>
<name>A0AAV9Y0W7_9CRYT</name>
<accession>A0AAV9Y0W7</accession>
<keyword evidence="1" id="KW-0472">Membrane</keyword>
<keyword evidence="3" id="KW-1185">Reference proteome</keyword>
<dbReference type="AlphaFoldDB" id="A0AAV9Y0W7"/>
<sequence length="96" mass="11007">MSSFDNHLEQDRSSCFSSSNLAKKEVGSKYSDLGKKNLSIIYLDDSDNKVRRENSEVMEKNASKMLTVYQRIQISFLICLAITNMIIFIIAFSTRK</sequence>
<dbReference type="Proteomes" id="UP001311799">
    <property type="component" value="Unassembled WGS sequence"/>
</dbReference>
<comment type="caution">
    <text evidence="2">The sequence shown here is derived from an EMBL/GenBank/DDBJ whole genome shotgun (WGS) entry which is preliminary data.</text>
</comment>
<feature type="transmembrane region" description="Helical" evidence="1">
    <location>
        <begin position="72"/>
        <end position="92"/>
    </location>
</feature>
<evidence type="ECO:0000256" key="1">
    <source>
        <dbReference type="SAM" id="Phobius"/>
    </source>
</evidence>
<reference evidence="2 3" key="1">
    <citation type="submission" date="2023-10" db="EMBL/GenBank/DDBJ databases">
        <title>Comparative genomics analysis reveals potential genetic determinants of host preference in Cryptosporidium xiaoi.</title>
        <authorList>
            <person name="Xiao L."/>
            <person name="Li J."/>
        </authorList>
    </citation>
    <scope>NUCLEOTIDE SEQUENCE [LARGE SCALE GENOMIC DNA]</scope>
    <source>
        <strain evidence="2 3">52996</strain>
    </source>
</reference>
<dbReference type="EMBL" id="JAWDEY010000006">
    <property type="protein sequence ID" value="KAK6590492.1"/>
    <property type="molecule type" value="Genomic_DNA"/>
</dbReference>
<keyword evidence="1" id="KW-0812">Transmembrane</keyword>